<dbReference type="AlphaFoldDB" id="A0A2I0XCZ8"/>
<dbReference type="GO" id="GO:0015038">
    <property type="term" value="F:glutathione disulfide oxidoreductase activity"/>
    <property type="evidence" value="ECO:0007669"/>
    <property type="project" value="TreeGrafter"/>
</dbReference>
<evidence type="ECO:0000259" key="1">
    <source>
        <dbReference type="Pfam" id="PF00462"/>
    </source>
</evidence>
<sequence>MSSALRELRFNLTFGEFLRHPLNKFEVLTLMWWALGLYTRTTDLRDRLLKIHLCLLDKELSLFDAFLFTIDKREELELSIIICYAGPGGAGWTGPLLLQAEKQRGSAAVLLLKFHRFGLGLLANSGDGSEIQAALAQWTGQRTVPNVFISGNHIGGCDNVMEKHNGGKLVPLLTESGALAASAST</sequence>
<reference evidence="2 3" key="1">
    <citation type="journal article" date="2016" name="Sci. Rep.">
        <title>The Dendrobium catenatum Lindl. genome sequence provides insights into polysaccharide synthase, floral development and adaptive evolution.</title>
        <authorList>
            <person name="Zhang G.Q."/>
            <person name="Xu Q."/>
            <person name="Bian C."/>
            <person name="Tsai W.C."/>
            <person name="Yeh C.M."/>
            <person name="Liu K.W."/>
            <person name="Yoshida K."/>
            <person name="Zhang L.S."/>
            <person name="Chang S.B."/>
            <person name="Chen F."/>
            <person name="Shi Y."/>
            <person name="Su Y.Y."/>
            <person name="Zhang Y.Q."/>
            <person name="Chen L.J."/>
            <person name="Yin Y."/>
            <person name="Lin M."/>
            <person name="Huang H."/>
            <person name="Deng H."/>
            <person name="Wang Z.W."/>
            <person name="Zhu S.L."/>
            <person name="Zhao X."/>
            <person name="Deng C."/>
            <person name="Niu S.C."/>
            <person name="Huang J."/>
            <person name="Wang M."/>
            <person name="Liu G.H."/>
            <person name="Yang H.J."/>
            <person name="Xiao X.J."/>
            <person name="Hsiao Y.Y."/>
            <person name="Wu W.L."/>
            <person name="Chen Y.Y."/>
            <person name="Mitsuda N."/>
            <person name="Ohme-Takagi M."/>
            <person name="Luo Y.B."/>
            <person name="Van de Peer Y."/>
            <person name="Liu Z.J."/>
        </authorList>
    </citation>
    <scope>NUCLEOTIDE SEQUENCE [LARGE SCALE GENOMIC DNA]</scope>
    <source>
        <tissue evidence="2">The whole plant</tissue>
    </source>
</reference>
<evidence type="ECO:0000313" key="3">
    <source>
        <dbReference type="Proteomes" id="UP000233837"/>
    </source>
</evidence>
<reference evidence="2 3" key="2">
    <citation type="journal article" date="2017" name="Nature">
        <title>The Apostasia genome and the evolution of orchids.</title>
        <authorList>
            <person name="Zhang G.Q."/>
            <person name="Liu K.W."/>
            <person name="Li Z."/>
            <person name="Lohaus R."/>
            <person name="Hsiao Y.Y."/>
            <person name="Niu S.C."/>
            <person name="Wang J.Y."/>
            <person name="Lin Y.C."/>
            <person name="Xu Q."/>
            <person name="Chen L.J."/>
            <person name="Yoshida K."/>
            <person name="Fujiwara S."/>
            <person name="Wang Z.W."/>
            <person name="Zhang Y.Q."/>
            <person name="Mitsuda N."/>
            <person name="Wang M."/>
            <person name="Liu G.H."/>
            <person name="Pecoraro L."/>
            <person name="Huang H.X."/>
            <person name="Xiao X.J."/>
            <person name="Lin M."/>
            <person name="Wu X.Y."/>
            <person name="Wu W.L."/>
            <person name="Chen Y.Y."/>
            <person name="Chang S.B."/>
            <person name="Sakamoto S."/>
            <person name="Ohme-Takagi M."/>
            <person name="Yagi M."/>
            <person name="Zeng S.J."/>
            <person name="Shen C.Y."/>
            <person name="Yeh C.M."/>
            <person name="Luo Y.B."/>
            <person name="Tsai W.C."/>
            <person name="Van de Peer Y."/>
            <person name="Liu Z.J."/>
        </authorList>
    </citation>
    <scope>NUCLEOTIDE SEQUENCE [LARGE SCALE GENOMIC DNA]</scope>
    <source>
        <tissue evidence="2">The whole plant</tissue>
    </source>
</reference>
<dbReference type="Pfam" id="PF00462">
    <property type="entry name" value="Glutaredoxin"/>
    <property type="match status" value="1"/>
</dbReference>
<dbReference type="PRINTS" id="PR00160">
    <property type="entry name" value="GLUTAREDOXIN"/>
</dbReference>
<dbReference type="STRING" id="906689.A0A2I0XCZ8"/>
<dbReference type="InterPro" id="IPR002109">
    <property type="entry name" value="Glutaredoxin"/>
</dbReference>
<dbReference type="PANTHER" id="PTHR45694">
    <property type="entry name" value="GLUTAREDOXIN 2"/>
    <property type="match status" value="1"/>
</dbReference>
<accession>A0A2I0XCZ8</accession>
<organism evidence="2 3">
    <name type="scientific">Dendrobium catenatum</name>
    <dbReference type="NCBI Taxonomy" id="906689"/>
    <lineage>
        <taxon>Eukaryota</taxon>
        <taxon>Viridiplantae</taxon>
        <taxon>Streptophyta</taxon>
        <taxon>Embryophyta</taxon>
        <taxon>Tracheophyta</taxon>
        <taxon>Spermatophyta</taxon>
        <taxon>Magnoliopsida</taxon>
        <taxon>Liliopsida</taxon>
        <taxon>Asparagales</taxon>
        <taxon>Orchidaceae</taxon>
        <taxon>Epidendroideae</taxon>
        <taxon>Malaxideae</taxon>
        <taxon>Dendrobiinae</taxon>
        <taxon>Dendrobium</taxon>
    </lineage>
</organism>
<evidence type="ECO:0000313" key="2">
    <source>
        <dbReference type="EMBL" id="PKU85776.1"/>
    </source>
</evidence>
<dbReference type="GO" id="GO:0034599">
    <property type="term" value="P:cellular response to oxidative stress"/>
    <property type="evidence" value="ECO:0007669"/>
    <property type="project" value="TreeGrafter"/>
</dbReference>
<keyword evidence="3" id="KW-1185">Reference proteome</keyword>
<proteinExistence type="predicted"/>
<dbReference type="GO" id="GO:0005737">
    <property type="term" value="C:cytoplasm"/>
    <property type="evidence" value="ECO:0007669"/>
    <property type="project" value="TreeGrafter"/>
</dbReference>
<gene>
    <name evidence="2" type="primary">GRXC6</name>
    <name evidence="2" type="ORF">MA16_Dca010490</name>
</gene>
<dbReference type="InterPro" id="IPR014025">
    <property type="entry name" value="Glutaredoxin_subgr"/>
</dbReference>
<dbReference type="Gene3D" id="3.40.30.10">
    <property type="entry name" value="Glutaredoxin"/>
    <property type="match status" value="1"/>
</dbReference>
<name>A0A2I0XCZ8_9ASPA</name>
<dbReference type="PANTHER" id="PTHR45694:SF13">
    <property type="entry name" value="GLUTAREDOXIN-C1"/>
    <property type="match status" value="1"/>
</dbReference>
<dbReference type="InterPro" id="IPR036249">
    <property type="entry name" value="Thioredoxin-like_sf"/>
</dbReference>
<dbReference type="PROSITE" id="PS51354">
    <property type="entry name" value="GLUTAREDOXIN_2"/>
    <property type="match status" value="1"/>
</dbReference>
<feature type="domain" description="Glutaredoxin" evidence="1">
    <location>
        <begin position="129"/>
        <end position="154"/>
    </location>
</feature>
<dbReference type="Proteomes" id="UP000233837">
    <property type="component" value="Unassembled WGS sequence"/>
</dbReference>
<dbReference type="SUPFAM" id="SSF52833">
    <property type="entry name" value="Thioredoxin-like"/>
    <property type="match status" value="1"/>
</dbReference>
<protein>
    <submittedName>
        <fullName evidence="2">Glutaredoxin-C6</fullName>
    </submittedName>
</protein>
<dbReference type="EMBL" id="KZ501967">
    <property type="protein sequence ID" value="PKU85776.1"/>
    <property type="molecule type" value="Genomic_DNA"/>
</dbReference>